<reference evidence="4 5" key="1">
    <citation type="submission" date="2016-11" db="EMBL/GenBank/DDBJ databases">
        <authorList>
            <person name="Jaros S."/>
            <person name="Januszkiewicz K."/>
            <person name="Wedrychowicz H."/>
        </authorList>
    </citation>
    <scope>NUCLEOTIDE SEQUENCE [LARGE SCALE GENOMIC DNA]</scope>
    <source>
        <strain evidence="4">NVI 5450</strain>
    </source>
</reference>
<dbReference type="GO" id="GO:0005576">
    <property type="term" value="C:extracellular region"/>
    <property type="evidence" value="ECO:0007669"/>
    <property type="project" value="InterPro"/>
</dbReference>
<dbReference type="EMBL" id="FPLD01000129">
    <property type="protein sequence ID" value="SGZ16626.1"/>
    <property type="molecule type" value="Genomic_DNA"/>
</dbReference>
<accession>A0A1L0C8E7</accession>
<dbReference type="RefSeq" id="WP_075497062.1">
    <property type="nucleotide sequence ID" value="NZ_CAWRBC010000124.1"/>
</dbReference>
<dbReference type="InterPro" id="IPR022220">
    <property type="entry name" value="Hemolysin_N"/>
</dbReference>
<feature type="signal peptide" evidence="2">
    <location>
        <begin position="1"/>
        <end position="20"/>
    </location>
</feature>
<proteinExistence type="predicted"/>
<keyword evidence="1 2" id="KW-0732">Signal</keyword>
<evidence type="ECO:0000256" key="1">
    <source>
        <dbReference type="ARBA" id="ARBA00022729"/>
    </source>
</evidence>
<dbReference type="GO" id="GO:0051715">
    <property type="term" value="P:cytolysis in another organism"/>
    <property type="evidence" value="ECO:0007669"/>
    <property type="project" value="InterPro"/>
</dbReference>
<name>A0A1L0C8E7_9GAMM</name>
<dbReference type="OrthoDB" id="6397528at2"/>
<dbReference type="Pfam" id="PF12563">
    <property type="entry name" value="Hemolysin_N"/>
    <property type="match status" value="1"/>
</dbReference>
<feature type="chain" id="PRO_5012137085" evidence="2">
    <location>
        <begin position="21"/>
        <end position="687"/>
    </location>
</feature>
<evidence type="ECO:0000313" key="4">
    <source>
        <dbReference type="EMBL" id="SGZ16626.1"/>
    </source>
</evidence>
<protein>
    <submittedName>
        <fullName evidence="4">Haemolysin</fullName>
    </submittedName>
</protein>
<dbReference type="SMR" id="A0A1L0C8E7"/>
<dbReference type="Gene3D" id="2.70.240.20">
    <property type="entry name" value="Leukocidin/Hemolysin toxin, cytolysin domain"/>
    <property type="match status" value="1"/>
</dbReference>
<evidence type="ECO:0000313" key="5">
    <source>
        <dbReference type="Proteomes" id="UP000183794"/>
    </source>
</evidence>
<dbReference type="Gene3D" id="6.20.40.20">
    <property type="entry name" value="Leukocidin/Hemolysin toxin, pre-stem domain"/>
    <property type="match status" value="1"/>
</dbReference>
<dbReference type="InterPro" id="IPR036435">
    <property type="entry name" value="Leukocidin/porin_MspA_sf"/>
</dbReference>
<feature type="domain" description="Ricin B lectin" evidence="3">
    <location>
        <begin position="490"/>
        <end position="609"/>
    </location>
</feature>
<gene>
    <name evidence="4" type="ORF">NVI5450_4373</name>
</gene>
<organism evidence="4 5">
    <name type="scientific">Moritella viscosa</name>
    <dbReference type="NCBI Taxonomy" id="80854"/>
    <lineage>
        <taxon>Bacteria</taxon>
        <taxon>Pseudomonadati</taxon>
        <taxon>Pseudomonadota</taxon>
        <taxon>Gammaproteobacteria</taxon>
        <taxon>Alteromonadales</taxon>
        <taxon>Moritellaceae</taxon>
        <taxon>Moritella</taxon>
    </lineage>
</organism>
<dbReference type="InterPro" id="IPR016183">
    <property type="entry name" value="Leukocidin/Hemolysin_toxin"/>
</dbReference>
<dbReference type="CDD" id="cd23423">
    <property type="entry name" value="beta-trefoil_Ricin_hemolysin"/>
    <property type="match status" value="1"/>
</dbReference>
<sequence length="687" mass="76589">MKKNVFMLSTLLLASSAVLSQPFEVTNNMTDGAVNIVKQLTNSQNVVYFNAASLLKEGGELQKLTLQEIEQEVVGNKNKYLLDFSSLTSPEQKQRALDKVSKITGISFEQDFLVISAFKGSLLYTPVSSPEDPNVSALETANITTLPAPLTIQKRQGSPQAIQKSQGSPALSFYVSANRPISDGECSFSSGQLWGSSEKSVYCDTPNISLIYKVDLLRSLPVKFGSQTAPDKKLVRVTLAGESRGSGIHLNDSIDRTLRFKPGNGSTFDGWVGQYTYDAIALDYKVGVSSSNGKARVIYKYPTDNVQSNYEHREVEGFTIGGTTGVEVSKDGPKAKLEANASYSSQKWFSYKTTDYAIKLSTPNDRTFVTTWQREEYKSANDLRTQHTQELTSNVPSDIINKSLIKPIGYSNFTPQMEVFYAANSDETGKTSFTIDTSVNFSPIRMGIYRHFIGIGAWRTFQGSDFTPKRVNVERTFKVNWDHAIFLGGNPVNLQMGAFKNKCISVDHSNNGTIALVGCDRKDTKQSFIYDELGRYVSVDDISQCLDGDDLSRVSQCTPSLTQQWDWNDDLLKNEYDDRVLSAKTKSNTLFLSSNSSERGGKNRTFTFSTNIYDTGKAAGFCNIHSWDDDSQSGNVGDVYYYRNPYTKTNDYFRLNKEKYGYFPTDQSSSQDWEYIGNSSCDQIIEI</sequence>
<dbReference type="Gene3D" id="3.30.160.280">
    <property type="match status" value="1"/>
</dbReference>
<dbReference type="Gene3D" id="3.30.110.130">
    <property type="entry name" value="Hemolytic toxin, N-terminal domain"/>
    <property type="match status" value="1"/>
</dbReference>
<dbReference type="InterPro" id="IPR035992">
    <property type="entry name" value="Ricin_B-like_lectins"/>
</dbReference>
<dbReference type="InterPro" id="IPR043080">
    <property type="entry name" value="Hemolysin_N_sf"/>
</dbReference>
<dbReference type="SMART" id="SM00458">
    <property type="entry name" value="RICIN"/>
    <property type="match status" value="1"/>
</dbReference>
<evidence type="ECO:0000256" key="2">
    <source>
        <dbReference type="SAM" id="SignalP"/>
    </source>
</evidence>
<dbReference type="Pfam" id="PF07968">
    <property type="entry name" value="Leukocidin"/>
    <property type="match status" value="1"/>
</dbReference>
<dbReference type="InterPro" id="IPR044883">
    <property type="entry name" value="Hemolysin_pre-stem_dom_sf"/>
</dbReference>
<dbReference type="SUPFAM" id="SSF56959">
    <property type="entry name" value="Leukocidin-like"/>
    <property type="match status" value="1"/>
</dbReference>
<dbReference type="InterPro" id="IPR000772">
    <property type="entry name" value="Ricin_B_lectin"/>
</dbReference>
<evidence type="ECO:0000259" key="3">
    <source>
        <dbReference type="SMART" id="SM00458"/>
    </source>
</evidence>
<dbReference type="SUPFAM" id="SSF50370">
    <property type="entry name" value="Ricin B-like lectins"/>
    <property type="match status" value="1"/>
</dbReference>
<dbReference type="AlphaFoldDB" id="A0A1L0C8E7"/>
<dbReference type="PROSITE" id="PS50231">
    <property type="entry name" value="RICIN_B_LECTIN"/>
    <property type="match status" value="1"/>
</dbReference>
<dbReference type="Proteomes" id="UP000183794">
    <property type="component" value="Unassembled WGS sequence"/>
</dbReference>